<dbReference type="EMBL" id="BART01022047">
    <property type="protein sequence ID" value="GAG91826.1"/>
    <property type="molecule type" value="Genomic_DNA"/>
</dbReference>
<evidence type="ECO:0000313" key="2">
    <source>
        <dbReference type="EMBL" id="GAG91826.1"/>
    </source>
</evidence>
<dbReference type="Gene3D" id="3.40.50.300">
    <property type="entry name" value="P-loop containing nucleotide triphosphate hydrolases"/>
    <property type="match status" value="1"/>
</dbReference>
<dbReference type="Gene3D" id="3.30.420.280">
    <property type="match status" value="1"/>
</dbReference>
<dbReference type="AlphaFoldDB" id="X1D5S3"/>
<accession>X1D5S3</accession>
<protein>
    <recommendedName>
        <fullName evidence="1">Phage terminase large subunit N-terminal domain-containing protein</fullName>
    </recommendedName>
</protein>
<organism evidence="2">
    <name type="scientific">marine sediment metagenome</name>
    <dbReference type="NCBI Taxonomy" id="412755"/>
    <lineage>
        <taxon>unclassified sequences</taxon>
        <taxon>metagenomes</taxon>
        <taxon>ecological metagenomes</taxon>
    </lineage>
</organism>
<feature type="domain" description="Phage terminase large subunit N-terminal" evidence="1">
    <location>
        <begin position="6"/>
        <end position="134"/>
    </location>
</feature>
<proteinExistence type="predicted"/>
<name>X1D5S3_9ZZZZ</name>
<dbReference type="PANTHER" id="PTHR39184:SF1">
    <property type="entry name" value="PBSX PHAGE TERMINASE LARGE SUBUNIT"/>
    <property type="match status" value="1"/>
</dbReference>
<dbReference type="InterPro" id="IPR027417">
    <property type="entry name" value="P-loop_NTPase"/>
</dbReference>
<sequence>CKNKHSKGDMKAIFWNGSEVWFKSCEEEMKIRGMTLDFVGLDEPIDIDESVFKQFINRISGTGNLKNGNPFILLTTNPGSQSHWIYRRFFKSNNPDYFAIQTTTYDNVLLPRYKDYINELKEEDEDWIRRFLDGTWEAFAGQIYKEFNPNKHVMDIIHPETGKLLISNFDYVTAGVDWGFTNPSVILTLGFKDKDVFIIDEYYRKEKPSHFVVSEVAKRHKKYHFRKAYFDPSNPE</sequence>
<dbReference type="PANTHER" id="PTHR39184">
    <property type="match status" value="1"/>
</dbReference>
<comment type="caution">
    <text evidence="2">The sequence shown here is derived from an EMBL/GenBank/DDBJ whole genome shotgun (WGS) entry which is preliminary data.</text>
</comment>
<dbReference type="InterPro" id="IPR052380">
    <property type="entry name" value="Viral_DNA_packaging_terminase"/>
</dbReference>
<evidence type="ECO:0000259" key="1">
    <source>
        <dbReference type="Pfam" id="PF04466"/>
    </source>
</evidence>
<gene>
    <name evidence="2" type="ORF">S01H4_40482</name>
</gene>
<reference evidence="2" key="1">
    <citation type="journal article" date="2014" name="Front. Microbiol.">
        <title>High frequency of phylogenetically diverse reductive dehalogenase-homologous genes in deep subseafloor sedimentary metagenomes.</title>
        <authorList>
            <person name="Kawai M."/>
            <person name="Futagami T."/>
            <person name="Toyoda A."/>
            <person name="Takaki Y."/>
            <person name="Nishi S."/>
            <person name="Hori S."/>
            <person name="Arai W."/>
            <person name="Tsubouchi T."/>
            <person name="Morono Y."/>
            <person name="Uchiyama I."/>
            <person name="Ito T."/>
            <person name="Fujiyama A."/>
            <person name="Inagaki F."/>
            <person name="Takami H."/>
        </authorList>
    </citation>
    <scope>NUCLEOTIDE SEQUENCE</scope>
    <source>
        <strain evidence="2">Expedition CK06-06</strain>
    </source>
</reference>
<feature type="non-terminal residue" evidence="2">
    <location>
        <position position="1"/>
    </location>
</feature>
<dbReference type="Pfam" id="PF04466">
    <property type="entry name" value="Terminase_3"/>
    <property type="match status" value="1"/>
</dbReference>
<dbReference type="InterPro" id="IPR035412">
    <property type="entry name" value="Terminase_L_N"/>
</dbReference>